<organism evidence="2 3">
    <name type="scientific">Candidatus Dehalogenimonas loeffleri</name>
    <dbReference type="NCBI Taxonomy" id="3127115"/>
    <lineage>
        <taxon>Bacteria</taxon>
        <taxon>Bacillati</taxon>
        <taxon>Chloroflexota</taxon>
        <taxon>Dehalococcoidia</taxon>
        <taxon>Dehalococcoidales</taxon>
        <taxon>Dehalococcoidaceae</taxon>
        <taxon>Dehalogenimonas</taxon>
    </lineage>
</organism>
<dbReference type="EC" id="2.1.1.-" evidence="2"/>
<reference evidence="2 3" key="1">
    <citation type="submission" date="2024-03" db="EMBL/GenBank/DDBJ databases">
        <title>A Dehalogenimonas Isolated from Estuarine Sediments Dihaloeliminates Chlorinated Alkanes.</title>
        <authorList>
            <person name="Yang Y."/>
            <person name="Wang H."/>
        </authorList>
    </citation>
    <scope>NUCLEOTIDE SEQUENCE [LARGE SCALE GENOMIC DNA]</scope>
    <source>
        <strain evidence="2 3">W</strain>
    </source>
</reference>
<proteinExistence type="predicted"/>
<accession>A0ABZ2J0Z2</accession>
<keyword evidence="2" id="KW-0489">Methyltransferase</keyword>
<name>A0ABZ2J0Z2_9CHLR</name>
<sequence>MMVASEGMVSPFDPFAEAYDDWFDGEGKLIFASELAALQLVLPDLPGSWLEIGVGSGRFAQALGIDKGIDPSTRLLALAKRRGVQVFQAGGEDHLFDVASYGAVFLILTLCFVQSPIKVLREAQRILIPGGKVVIAMIPNNSRWGRQYQDKKAAGHAIYKRATFFGLLGVLEMMLEAGFSFDRMVSTLFQDPEQVTEEEVPRTGYHAGAGFYVIVGQKPASF</sequence>
<dbReference type="CDD" id="cd02440">
    <property type="entry name" value="AdoMet_MTases"/>
    <property type="match status" value="1"/>
</dbReference>
<evidence type="ECO:0000313" key="2">
    <source>
        <dbReference type="EMBL" id="WWX24596.1"/>
    </source>
</evidence>
<dbReference type="GO" id="GO:0008168">
    <property type="term" value="F:methyltransferase activity"/>
    <property type="evidence" value="ECO:0007669"/>
    <property type="project" value="UniProtKB-KW"/>
</dbReference>
<gene>
    <name evidence="2" type="ORF">V8247_04830</name>
</gene>
<dbReference type="RefSeq" id="WP_338736707.1">
    <property type="nucleotide sequence ID" value="NZ_CP146612.1"/>
</dbReference>
<keyword evidence="3" id="KW-1185">Reference proteome</keyword>
<dbReference type="InterPro" id="IPR029063">
    <property type="entry name" value="SAM-dependent_MTases_sf"/>
</dbReference>
<dbReference type="GO" id="GO:0032259">
    <property type="term" value="P:methylation"/>
    <property type="evidence" value="ECO:0007669"/>
    <property type="project" value="UniProtKB-KW"/>
</dbReference>
<feature type="domain" description="Methyltransferase type 11" evidence="1">
    <location>
        <begin position="50"/>
        <end position="135"/>
    </location>
</feature>
<dbReference type="SUPFAM" id="SSF53335">
    <property type="entry name" value="S-adenosyl-L-methionine-dependent methyltransferases"/>
    <property type="match status" value="1"/>
</dbReference>
<evidence type="ECO:0000259" key="1">
    <source>
        <dbReference type="Pfam" id="PF08241"/>
    </source>
</evidence>
<dbReference type="InterPro" id="IPR013216">
    <property type="entry name" value="Methyltransf_11"/>
</dbReference>
<protein>
    <submittedName>
        <fullName evidence="2">Class I SAM-dependent methyltransferase</fullName>
        <ecNumber evidence="2">2.1.1.-</ecNumber>
    </submittedName>
</protein>
<dbReference type="Proteomes" id="UP001375370">
    <property type="component" value="Chromosome"/>
</dbReference>
<dbReference type="EMBL" id="CP146612">
    <property type="protein sequence ID" value="WWX24596.1"/>
    <property type="molecule type" value="Genomic_DNA"/>
</dbReference>
<dbReference type="Pfam" id="PF08241">
    <property type="entry name" value="Methyltransf_11"/>
    <property type="match status" value="1"/>
</dbReference>
<keyword evidence="2" id="KW-0808">Transferase</keyword>
<evidence type="ECO:0000313" key="3">
    <source>
        <dbReference type="Proteomes" id="UP001375370"/>
    </source>
</evidence>
<dbReference type="Gene3D" id="3.40.50.150">
    <property type="entry name" value="Vaccinia Virus protein VP39"/>
    <property type="match status" value="1"/>
</dbReference>